<dbReference type="Gene3D" id="1.25.40.10">
    <property type="entry name" value="Tetratricopeptide repeat domain"/>
    <property type="match status" value="1"/>
</dbReference>
<keyword evidence="2" id="KW-1185">Reference proteome</keyword>
<dbReference type="Proteomes" id="UP000324479">
    <property type="component" value="Unassembled WGS sequence"/>
</dbReference>
<reference evidence="1 2" key="1">
    <citation type="submission" date="2019-08" db="EMBL/GenBank/DDBJ databases">
        <authorList>
            <person name="Dhanesh K."/>
            <person name="Kumar G."/>
            <person name="Sasikala C."/>
            <person name="Venkata Ramana C."/>
        </authorList>
    </citation>
    <scope>NUCLEOTIDE SEQUENCE [LARGE SCALE GENOMIC DNA]</scope>
    <source>
        <strain evidence="1 2">JC645</strain>
    </source>
</reference>
<evidence type="ECO:0000313" key="1">
    <source>
        <dbReference type="EMBL" id="KAA5546173.1"/>
    </source>
</evidence>
<dbReference type="RefSeq" id="WP_150075179.1">
    <property type="nucleotide sequence ID" value="NZ_VWOX01000002.1"/>
</dbReference>
<protein>
    <recommendedName>
        <fullName evidence="3">Tetratricopeptide repeat protein</fullName>
    </recommendedName>
</protein>
<gene>
    <name evidence="1" type="ORF">FYK55_04565</name>
</gene>
<comment type="caution">
    <text evidence="1">The sequence shown here is derived from an EMBL/GenBank/DDBJ whole genome shotgun (WGS) entry which is preliminary data.</text>
</comment>
<name>A0A5M6DFJ6_9BACT</name>
<dbReference type="AlphaFoldDB" id="A0A5M6DFJ6"/>
<dbReference type="InterPro" id="IPR011990">
    <property type="entry name" value="TPR-like_helical_dom_sf"/>
</dbReference>
<evidence type="ECO:0000313" key="2">
    <source>
        <dbReference type="Proteomes" id="UP000324479"/>
    </source>
</evidence>
<sequence length="267" mass="29626">MMQAPAASLVVGRWLLPLCAGILLGAMIGLFAKPMVSEPDAGQESFDNGLLVTQQLDSLFRVVESQLQEDASNLASHRELLDTFQAYDRLYVQQPSVDPATQLAKAYAARRLGHGCQALGELEDAGEYYRQSRDLFAACLQADPHAIDLYSLWLNAHTQIIYVELTRGDLDAAKHEYHIAVGALQQPALTQDFDYHKSMMLELKALAELGIELKLYAEAMQVAERFAFSAKVLTDRSPNDAALAQDAEDAQLYLRILSSLLRQQEKL</sequence>
<proteinExistence type="predicted"/>
<accession>A0A5M6DFJ6</accession>
<organism evidence="1 2">
    <name type="scientific">Roseiconus nitratireducens</name>
    <dbReference type="NCBI Taxonomy" id="2605748"/>
    <lineage>
        <taxon>Bacteria</taxon>
        <taxon>Pseudomonadati</taxon>
        <taxon>Planctomycetota</taxon>
        <taxon>Planctomycetia</taxon>
        <taxon>Pirellulales</taxon>
        <taxon>Pirellulaceae</taxon>
        <taxon>Roseiconus</taxon>
    </lineage>
</organism>
<dbReference type="EMBL" id="VWOX01000002">
    <property type="protein sequence ID" value="KAA5546173.1"/>
    <property type="molecule type" value="Genomic_DNA"/>
</dbReference>
<evidence type="ECO:0008006" key="3">
    <source>
        <dbReference type="Google" id="ProtNLM"/>
    </source>
</evidence>